<comment type="similarity">
    <text evidence="1">Belongs to the RAD52 family.</text>
</comment>
<dbReference type="InterPro" id="IPR042525">
    <property type="entry name" value="Rad52_Rad59_Rad22_sf"/>
</dbReference>
<evidence type="ECO:0000313" key="5">
    <source>
        <dbReference type="EMBL" id="MDQ0255519.1"/>
    </source>
</evidence>
<keyword evidence="2" id="KW-0227">DNA damage</keyword>
<protein>
    <submittedName>
        <fullName evidence="5">Uncharacterized protein</fullName>
    </submittedName>
</protein>
<gene>
    <name evidence="5" type="ORF">J2S74_002901</name>
</gene>
<keyword evidence="6" id="KW-1185">Reference proteome</keyword>
<dbReference type="RefSeq" id="WP_307326447.1">
    <property type="nucleotide sequence ID" value="NZ_JAUSUG010000011.1"/>
</dbReference>
<dbReference type="Pfam" id="PF04098">
    <property type="entry name" value="Rad52_Rad22"/>
    <property type="match status" value="1"/>
</dbReference>
<dbReference type="InterPro" id="IPR041247">
    <property type="entry name" value="Rad52_fam"/>
</dbReference>
<feature type="region of interest" description="Disordered" evidence="4">
    <location>
        <begin position="194"/>
        <end position="231"/>
    </location>
</feature>
<sequence>MCIAKDLNNPFEYENYGVNYEGIVYVGQQAVADRLNDVIGPFNWELEIVEQNIDMQNYSVSVLGRLKAYDPETDRWISRTQFGNDTMTILKNNSAPLPQAIEDAKKSAISDALKKCASWYGCASDVFRGKVTAIKRETKNGDENKAYRALVNNFGLDTYSPLFKNGIVILPDSYREYYVSKGWQGIFQSDLDNAFKSGNTGQQNHQNQNRGQQQGNGQQRQSQSSGNQPNDFRIKSKYQAKENNDGTAFFKAIMEDRSEVNVIVPKEMAQKAVSMVGRDFVLNVTGWHNKDKGFIRLAKNSDIQIEPQSQAS</sequence>
<dbReference type="Proteomes" id="UP001230005">
    <property type="component" value="Unassembled WGS sequence"/>
</dbReference>
<evidence type="ECO:0000256" key="2">
    <source>
        <dbReference type="ARBA" id="ARBA00022763"/>
    </source>
</evidence>
<comment type="caution">
    <text evidence="5">The sequence shown here is derived from an EMBL/GenBank/DDBJ whole genome shotgun (WGS) entry which is preliminary data.</text>
</comment>
<accession>A0ABT9ZXC4</accession>
<reference evidence="5 6" key="1">
    <citation type="submission" date="2023-07" db="EMBL/GenBank/DDBJ databases">
        <title>Genomic Encyclopedia of Type Strains, Phase IV (KMG-IV): sequencing the most valuable type-strain genomes for metagenomic binning, comparative biology and taxonomic classification.</title>
        <authorList>
            <person name="Goeker M."/>
        </authorList>
    </citation>
    <scope>NUCLEOTIDE SEQUENCE [LARGE SCALE GENOMIC DNA]</scope>
    <source>
        <strain evidence="5 6">DSM 9768</strain>
    </source>
</reference>
<evidence type="ECO:0000313" key="6">
    <source>
        <dbReference type="Proteomes" id="UP001230005"/>
    </source>
</evidence>
<proteinExistence type="inferred from homology"/>
<evidence type="ECO:0000256" key="4">
    <source>
        <dbReference type="SAM" id="MobiDB-lite"/>
    </source>
</evidence>
<feature type="compositionally biased region" description="Low complexity" evidence="4">
    <location>
        <begin position="197"/>
        <end position="228"/>
    </location>
</feature>
<keyword evidence="3" id="KW-0234">DNA repair</keyword>
<evidence type="ECO:0000256" key="3">
    <source>
        <dbReference type="ARBA" id="ARBA00023204"/>
    </source>
</evidence>
<organism evidence="5 6">
    <name type="scientific">Evansella vedderi</name>
    <dbReference type="NCBI Taxonomy" id="38282"/>
    <lineage>
        <taxon>Bacteria</taxon>
        <taxon>Bacillati</taxon>
        <taxon>Bacillota</taxon>
        <taxon>Bacilli</taxon>
        <taxon>Bacillales</taxon>
        <taxon>Bacillaceae</taxon>
        <taxon>Evansella</taxon>
    </lineage>
</organism>
<evidence type="ECO:0000256" key="1">
    <source>
        <dbReference type="ARBA" id="ARBA00006638"/>
    </source>
</evidence>
<dbReference type="EMBL" id="JAUSUG010000011">
    <property type="protein sequence ID" value="MDQ0255519.1"/>
    <property type="molecule type" value="Genomic_DNA"/>
</dbReference>
<name>A0ABT9ZXC4_9BACI</name>
<dbReference type="Gene3D" id="3.30.390.80">
    <property type="entry name" value="DNA repair protein Rad52/59/22"/>
    <property type="match status" value="1"/>
</dbReference>